<proteinExistence type="predicted"/>
<dbReference type="EMBL" id="HBUF01633750">
    <property type="protein sequence ID" value="CAG6783676.1"/>
    <property type="molecule type" value="Transcribed_RNA"/>
</dbReference>
<name>A0A8D9BGX7_9HEMI</name>
<evidence type="ECO:0000313" key="1">
    <source>
        <dbReference type="EMBL" id="CAG6783676.1"/>
    </source>
</evidence>
<accession>A0A8D9BGX7</accession>
<dbReference type="AlphaFoldDB" id="A0A8D9BGX7"/>
<reference evidence="1" key="1">
    <citation type="submission" date="2021-05" db="EMBL/GenBank/DDBJ databases">
        <authorList>
            <person name="Alioto T."/>
            <person name="Alioto T."/>
            <person name="Gomez Garrido J."/>
        </authorList>
    </citation>
    <scope>NUCLEOTIDE SEQUENCE</scope>
</reference>
<protein>
    <submittedName>
        <fullName evidence="1">Uncharacterized protein</fullName>
    </submittedName>
</protein>
<sequence>MESNTCYAIKYMGDSCVRFHYWRQIQRHRYFVRRKKKEHRSKSVSYKTTKQSCHIHTTSSGKFCRLILHRSKQNKVNAGNSGVQNDVKQSKNTFLSYAILIEHMTSGQEGSFVTKTSFKIY</sequence>
<organism evidence="1">
    <name type="scientific">Cacopsylla melanoneura</name>
    <dbReference type="NCBI Taxonomy" id="428564"/>
    <lineage>
        <taxon>Eukaryota</taxon>
        <taxon>Metazoa</taxon>
        <taxon>Ecdysozoa</taxon>
        <taxon>Arthropoda</taxon>
        <taxon>Hexapoda</taxon>
        <taxon>Insecta</taxon>
        <taxon>Pterygota</taxon>
        <taxon>Neoptera</taxon>
        <taxon>Paraneoptera</taxon>
        <taxon>Hemiptera</taxon>
        <taxon>Sternorrhyncha</taxon>
        <taxon>Psylloidea</taxon>
        <taxon>Psyllidae</taxon>
        <taxon>Psyllinae</taxon>
        <taxon>Cacopsylla</taxon>
    </lineage>
</organism>